<dbReference type="InterPro" id="IPR009526">
    <property type="entry name" value="DUF1146"/>
</dbReference>
<comment type="caution">
    <text evidence="2">The sequence shown here is derived from an EMBL/GenBank/DDBJ whole genome shotgun (WGS) entry which is preliminary data.</text>
</comment>
<evidence type="ECO:0000256" key="1">
    <source>
        <dbReference type="SAM" id="Phobius"/>
    </source>
</evidence>
<reference evidence="2 3" key="1">
    <citation type="submission" date="2021-03" db="EMBL/GenBank/DDBJ databases">
        <title>Genomic Encyclopedia of Type Strains, Phase IV (KMG-IV): sequencing the most valuable type-strain genomes for metagenomic binning, comparative biology and taxonomic classification.</title>
        <authorList>
            <person name="Goeker M."/>
        </authorList>
    </citation>
    <scope>NUCLEOTIDE SEQUENCE [LARGE SCALE GENOMIC DNA]</scope>
    <source>
        <strain evidence="2 3">DSM 23491</strain>
    </source>
</reference>
<keyword evidence="1" id="KW-0472">Membrane</keyword>
<dbReference type="Pfam" id="PF06612">
    <property type="entry name" value="DUF1146"/>
    <property type="match status" value="1"/>
</dbReference>
<feature type="transmembrane region" description="Helical" evidence="1">
    <location>
        <begin position="12"/>
        <end position="33"/>
    </location>
</feature>
<proteinExistence type="predicted"/>
<evidence type="ECO:0000313" key="2">
    <source>
        <dbReference type="EMBL" id="MBP1936695.1"/>
    </source>
</evidence>
<organism evidence="2 3">
    <name type="scientific">Paenibacillus sediminis</name>
    <dbReference type="NCBI Taxonomy" id="664909"/>
    <lineage>
        <taxon>Bacteria</taxon>
        <taxon>Bacillati</taxon>
        <taxon>Bacillota</taxon>
        <taxon>Bacilli</taxon>
        <taxon>Bacillales</taxon>
        <taxon>Paenibacillaceae</taxon>
        <taxon>Paenibacillus</taxon>
    </lineage>
</organism>
<dbReference type="EMBL" id="JAGGKP010000002">
    <property type="protein sequence ID" value="MBP1936695.1"/>
    <property type="molecule type" value="Genomic_DNA"/>
</dbReference>
<feature type="transmembrane region" description="Helical" evidence="1">
    <location>
        <begin position="53"/>
        <end position="75"/>
    </location>
</feature>
<keyword evidence="1" id="KW-1133">Transmembrane helix</keyword>
<accession>A0ABS4H2E8</accession>
<name>A0ABS4H2E8_9BACL</name>
<dbReference type="Proteomes" id="UP001519273">
    <property type="component" value="Unassembled WGS sequence"/>
</dbReference>
<gene>
    <name evidence="2" type="ORF">J2Z20_001576</name>
</gene>
<sequence>MDTANSVSASVSVQGLVAIIISLICIALAWWALQNLKLDVIIRHPQSSQGKMLHLLLAIIIGSLVARFVMDYWGWTQGLKYLF</sequence>
<evidence type="ECO:0000313" key="3">
    <source>
        <dbReference type="Proteomes" id="UP001519273"/>
    </source>
</evidence>
<dbReference type="NCBIfam" id="TIGR02327">
    <property type="entry name" value="int_mem_ywzB"/>
    <property type="match status" value="1"/>
</dbReference>
<protein>
    <submittedName>
        <fullName evidence="2">Integral membrane protein (TIGR02327 family)</fullName>
    </submittedName>
</protein>
<keyword evidence="1" id="KW-0812">Transmembrane</keyword>
<keyword evidence="3" id="KW-1185">Reference proteome</keyword>